<evidence type="ECO:0000256" key="2">
    <source>
        <dbReference type="SAM" id="SignalP"/>
    </source>
</evidence>
<accession>Q2QZN4</accession>
<dbReference type="PROSITE" id="PS51257">
    <property type="entry name" value="PROKAR_LIPOPROTEIN"/>
    <property type="match status" value="1"/>
</dbReference>
<proteinExistence type="predicted"/>
<evidence type="ECO:0000313" key="4">
    <source>
        <dbReference type="EMBL" id="ABA95400.1"/>
    </source>
</evidence>
<feature type="domain" description="VWFA" evidence="3">
    <location>
        <begin position="105"/>
        <end position="318"/>
    </location>
</feature>
<gene>
    <name evidence="4" type="ordered locus">LOC_Os11g45390</name>
</gene>
<dbReference type="Pfam" id="PF13519">
    <property type="entry name" value="VWA_2"/>
    <property type="match status" value="1"/>
</dbReference>
<reference evidence="4" key="3">
    <citation type="submission" date="2006-01" db="EMBL/GenBank/DDBJ databases">
        <authorList>
            <person name="Buell R."/>
        </authorList>
    </citation>
    <scope>NUCLEOTIDE SEQUENCE</scope>
</reference>
<evidence type="ECO:0000259" key="3">
    <source>
        <dbReference type="PROSITE" id="PS50234"/>
    </source>
</evidence>
<feature type="region of interest" description="Disordered" evidence="1">
    <location>
        <begin position="537"/>
        <end position="574"/>
    </location>
</feature>
<dbReference type="InterPro" id="IPR051266">
    <property type="entry name" value="CLCR"/>
</dbReference>
<reference evidence="4" key="1">
    <citation type="journal article" date="2005" name="BMC Biol.">
        <title>The sequence of rice chromosomes 11 and 12, rich in disease resistance genes and recent gene duplications.</title>
        <authorList>
            <consortium name="The rice chromosomes 11 and 12 sequencing consortia"/>
        </authorList>
    </citation>
    <scope>NUCLEOTIDE SEQUENCE [LARGE SCALE GENOMIC DNA]</scope>
</reference>
<keyword evidence="2" id="KW-0732">Signal</keyword>
<name>Q2QZN4_ORYSJ</name>
<dbReference type="InterPro" id="IPR002035">
    <property type="entry name" value="VWF_A"/>
</dbReference>
<dbReference type="PANTHER" id="PTHR10579">
    <property type="entry name" value="CALCIUM-ACTIVATED CHLORIDE CHANNEL REGULATOR"/>
    <property type="match status" value="1"/>
</dbReference>
<dbReference type="InterPro" id="IPR036465">
    <property type="entry name" value="vWFA_dom_sf"/>
</dbReference>
<dbReference type="PANTHER" id="PTHR10579:SF57">
    <property type="entry name" value="OS11G0687100 PROTEIN"/>
    <property type="match status" value="1"/>
</dbReference>
<dbReference type="SUPFAM" id="SSF53300">
    <property type="entry name" value="vWA-like"/>
    <property type="match status" value="1"/>
</dbReference>
<reference evidence="4" key="2">
    <citation type="submission" date="2005-04" db="EMBL/GenBank/DDBJ databases">
        <authorList>
            <person name="Buell C.R."/>
            <person name="Wing R.A."/>
            <person name="McCombie W.A."/>
            <person name="Ouyang S."/>
        </authorList>
    </citation>
    <scope>NUCLEOTIDE SEQUENCE</scope>
</reference>
<protein>
    <submittedName>
        <fullName evidence="4">von Willebrand factor type A domain containing protein</fullName>
    </submittedName>
</protein>
<dbReference type="AlphaFoldDB" id="Q2QZN4"/>
<dbReference type="EMBL" id="DP000010">
    <property type="protein sequence ID" value="ABA95400.1"/>
    <property type="molecule type" value="Genomic_DNA"/>
</dbReference>
<sequence length="574" mass="63991">MAATKRMSYSIAAVLMLLLIMSSTFSCYAELQLKKRWTKKYYSTIAKQCNKKATSKAAIDRQEVRVSTTPIRAAIARDQRKDDFEVLVTVEAPKVVAPEKRAPIDLVAVLDVSGSMNKEEFVRGKHMSSRLDLLKIAMKYIIKLVRDADRLAIVSFNHAVVSEYGLTRNSADSRKKLENLVDKLKASGNTDFRPALKKAVEDMNIQNIKNSSAYNNFQILDGRGKEEKKKRVGFILLLSDGVDQFQYSRINWEKVAKSTDVDHSEVGAMLRKYAVHTFGFSASHDPVPLRQISALSYGLYSFVCKNLDNITEAFARCLGGLRTVVAAEIRVDLKPKSSDKQQQQQPVLIKSIDSGGYESQVIGGGTSGKILIPVLYVDEVKKFIVHLKVPKVSATTVNNQQEILTADGDANSVDGKTVRIKEHKLAIRRPPEVVDQADLRPAPQVVEQVVVFKLLDMVPKTFQQRREDDHKGVKNTKVAVQLLQRNMDEIRRSDAWTDLDVGTRRRIDEQVKEIADHVEKGEGPAYVNSWVSSQEMQRANTMGSPNKVVAGRVRDAGDEDNSGGGEKATGGEDR</sequence>
<dbReference type="Gene3D" id="3.40.50.410">
    <property type="entry name" value="von Willebrand factor, type A domain"/>
    <property type="match status" value="1"/>
</dbReference>
<dbReference type="SMART" id="SM00327">
    <property type="entry name" value="VWA"/>
    <property type="match status" value="1"/>
</dbReference>
<evidence type="ECO:0000256" key="1">
    <source>
        <dbReference type="SAM" id="MobiDB-lite"/>
    </source>
</evidence>
<feature type="chain" id="PRO_5004214368" evidence="2">
    <location>
        <begin position="30"/>
        <end position="574"/>
    </location>
</feature>
<feature type="signal peptide" evidence="2">
    <location>
        <begin position="1"/>
        <end position="29"/>
    </location>
</feature>
<dbReference type="PROSITE" id="PS50234">
    <property type="entry name" value="VWFA"/>
    <property type="match status" value="1"/>
</dbReference>
<organism evidence="4">
    <name type="scientific">Oryza sativa subsp. japonica</name>
    <name type="common">Rice</name>
    <dbReference type="NCBI Taxonomy" id="39947"/>
    <lineage>
        <taxon>Eukaryota</taxon>
        <taxon>Viridiplantae</taxon>
        <taxon>Streptophyta</taxon>
        <taxon>Embryophyta</taxon>
        <taxon>Tracheophyta</taxon>
        <taxon>Spermatophyta</taxon>
        <taxon>Magnoliopsida</taxon>
        <taxon>Liliopsida</taxon>
        <taxon>Poales</taxon>
        <taxon>Poaceae</taxon>
        <taxon>BOP clade</taxon>
        <taxon>Oryzoideae</taxon>
        <taxon>Oryzeae</taxon>
        <taxon>Oryzinae</taxon>
        <taxon>Oryza</taxon>
        <taxon>Oryza sativa</taxon>
    </lineage>
</organism>